<feature type="domain" description="Mur ligase central" evidence="2">
    <location>
        <begin position="33"/>
        <end position="214"/>
    </location>
</feature>
<dbReference type="Proteomes" id="UP000176751">
    <property type="component" value="Unassembled WGS sequence"/>
</dbReference>
<dbReference type="GO" id="GO:0005524">
    <property type="term" value="F:ATP binding"/>
    <property type="evidence" value="ECO:0007669"/>
    <property type="project" value="InterPro"/>
</dbReference>
<reference evidence="3 4" key="1">
    <citation type="journal article" date="2016" name="Nat. Commun.">
        <title>Thousands of microbial genomes shed light on interconnected biogeochemical processes in an aquifer system.</title>
        <authorList>
            <person name="Anantharaman K."/>
            <person name="Brown C.T."/>
            <person name="Hug L.A."/>
            <person name="Sharon I."/>
            <person name="Castelle C.J."/>
            <person name="Probst A.J."/>
            <person name="Thomas B.C."/>
            <person name="Singh A."/>
            <person name="Wilkins M.J."/>
            <person name="Karaoz U."/>
            <person name="Brodie E.L."/>
            <person name="Williams K.H."/>
            <person name="Hubbard S.S."/>
            <person name="Banfield J.F."/>
        </authorList>
    </citation>
    <scope>NUCLEOTIDE SEQUENCE [LARGE SCALE GENOMIC DNA]</scope>
</reference>
<sequence>MWQKLKNLYHLAQAFIASVYFNFPSRQLTVIGITGTDGKTTTVWMVYEILKNSGFKVSQISSLGALVGTSRFDTGFHTTTPSPWQIQKYLRKAVNLGNKYFVLEATSHGLDQNRLAFVKFKIAVITNVTHEHLDYHKSQKRYLGAKAKLFRKVNFSILNFDDQSFDFLKSNVDGKIITYSAKSQADFNPKRLPLRLKIPGDYNLRNALAAAAAVSSLRIKKKKILSVLNNFGGVPGRMNEVDLGQNFQVFIDFAHTPNALKEALKTLKSQIPNPKSKLITVFGSAGERDKAKRPLMGKIAAGIADVSILTAEDPRREKVEDICKSIAEGFSEGKKEGKDYHIIYDRAKAITFAVNLAADGDIVSLFGKAHEKSMCFGKKEYPWDEFVAVEKAINERLKHGK</sequence>
<dbReference type="EMBL" id="MFCA01000029">
    <property type="protein sequence ID" value="OGE01154.1"/>
    <property type="molecule type" value="Genomic_DNA"/>
</dbReference>
<evidence type="ECO:0000259" key="2">
    <source>
        <dbReference type="Pfam" id="PF08245"/>
    </source>
</evidence>
<dbReference type="AlphaFoldDB" id="A0A1F5HAF8"/>
<evidence type="ECO:0000313" key="3">
    <source>
        <dbReference type="EMBL" id="OGE01154.1"/>
    </source>
</evidence>
<dbReference type="InterPro" id="IPR004101">
    <property type="entry name" value="Mur_ligase_C"/>
</dbReference>
<gene>
    <name evidence="3" type="ORF">A2196_00385</name>
</gene>
<dbReference type="Pfam" id="PF02875">
    <property type="entry name" value="Mur_ligase_C"/>
    <property type="match status" value="1"/>
</dbReference>
<proteinExistence type="predicted"/>
<evidence type="ECO:0000259" key="1">
    <source>
        <dbReference type="Pfam" id="PF02875"/>
    </source>
</evidence>
<dbReference type="STRING" id="1797737.A2196_00385"/>
<name>A0A1F5HAF8_9BACT</name>
<protein>
    <recommendedName>
        <fullName evidence="5">UDP-N-acetylmuramyl-tripeptide synthetase</fullName>
    </recommendedName>
</protein>
<dbReference type="GO" id="GO:0016881">
    <property type="term" value="F:acid-amino acid ligase activity"/>
    <property type="evidence" value="ECO:0007669"/>
    <property type="project" value="InterPro"/>
</dbReference>
<dbReference type="SUPFAM" id="SSF53244">
    <property type="entry name" value="MurD-like peptide ligases, peptide-binding domain"/>
    <property type="match status" value="1"/>
</dbReference>
<feature type="domain" description="Mur ligase C-terminal" evidence="1">
    <location>
        <begin position="236"/>
        <end position="368"/>
    </location>
</feature>
<dbReference type="PANTHER" id="PTHR23135:SF4">
    <property type="entry name" value="UDP-N-ACETYLMURAMOYL-L-ALANYL-D-GLUTAMATE--2,6-DIAMINOPIMELATE LIGASE MURE HOMOLOG, CHLOROPLASTIC"/>
    <property type="match status" value="1"/>
</dbReference>
<dbReference type="Gene3D" id="3.40.1190.10">
    <property type="entry name" value="Mur-like, catalytic domain"/>
    <property type="match status" value="1"/>
</dbReference>
<dbReference type="InterPro" id="IPR036565">
    <property type="entry name" value="Mur-like_cat_sf"/>
</dbReference>
<evidence type="ECO:0008006" key="5">
    <source>
        <dbReference type="Google" id="ProtNLM"/>
    </source>
</evidence>
<dbReference type="PANTHER" id="PTHR23135">
    <property type="entry name" value="MUR LIGASE FAMILY MEMBER"/>
    <property type="match status" value="1"/>
</dbReference>
<accession>A0A1F5HAF8</accession>
<dbReference type="InterPro" id="IPR013221">
    <property type="entry name" value="Mur_ligase_cen"/>
</dbReference>
<dbReference type="InterPro" id="IPR036615">
    <property type="entry name" value="Mur_ligase_C_dom_sf"/>
</dbReference>
<dbReference type="SUPFAM" id="SSF53623">
    <property type="entry name" value="MurD-like peptide ligases, catalytic domain"/>
    <property type="match status" value="1"/>
</dbReference>
<evidence type="ECO:0000313" key="4">
    <source>
        <dbReference type="Proteomes" id="UP000176751"/>
    </source>
</evidence>
<organism evidence="3 4">
    <name type="scientific">Candidatus Curtissbacteria bacterium RIFOXYA1_FULL_41_14</name>
    <dbReference type="NCBI Taxonomy" id="1797737"/>
    <lineage>
        <taxon>Bacteria</taxon>
        <taxon>Candidatus Curtissiibacteriota</taxon>
    </lineage>
</organism>
<dbReference type="Pfam" id="PF08245">
    <property type="entry name" value="Mur_ligase_M"/>
    <property type="match status" value="1"/>
</dbReference>
<comment type="caution">
    <text evidence="3">The sequence shown here is derived from an EMBL/GenBank/DDBJ whole genome shotgun (WGS) entry which is preliminary data.</text>
</comment>
<dbReference type="Gene3D" id="3.90.190.20">
    <property type="entry name" value="Mur ligase, C-terminal domain"/>
    <property type="match status" value="1"/>
</dbReference>